<organism evidence="2 3">
    <name type="scientific">Nitrosomonas mobilis</name>
    <dbReference type="NCBI Taxonomy" id="51642"/>
    <lineage>
        <taxon>Bacteria</taxon>
        <taxon>Pseudomonadati</taxon>
        <taxon>Pseudomonadota</taxon>
        <taxon>Betaproteobacteria</taxon>
        <taxon>Nitrosomonadales</taxon>
        <taxon>Nitrosomonadaceae</taxon>
        <taxon>Nitrosomonas</taxon>
    </lineage>
</organism>
<keyword evidence="3" id="KW-1185">Reference proteome</keyword>
<dbReference type="EMBL" id="FMWO01000022">
    <property type="protein sequence ID" value="SCZ84451.1"/>
    <property type="molecule type" value="Genomic_DNA"/>
</dbReference>
<dbReference type="PANTHER" id="PTHR46889">
    <property type="entry name" value="TRANSPOSASE INSF FOR INSERTION SEQUENCE IS3B-RELATED"/>
    <property type="match status" value="1"/>
</dbReference>
<name>A0A1G5SD44_9PROT</name>
<dbReference type="STRING" id="51642.NSMM_170002"/>
<protein>
    <recommendedName>
        <fullName evidence="1">HTH-like domain-containing protein</fullName>
    </recommendedName>
</protein>
<sequence>MKYSFITQKKKTCSVGLLCRLLGVSRSAYYAYEQRRRNGPDDLHHRQLLDAVQNIVKSCDYTYGSRRIKRALNTLGYRVSRWKARRLMQEAGIQVKHRKKYKVTTDSNCPARYIFIQ</sequence>
<evidence type="ECO:0000259" key="1">
    <source>
        <dbReference type="Pfam" id="PF13276"/>
    </source>
</evidence>
<dbReference type="InterPro" id="IPR050900">
    <property type="entry name" value="Transposase_IS3/IS150/IS904"/>
</dbReference>
<dbReference type="Pfam" id="PF13276">
    <property type="entry name" value="HTH_21"/>
    <property type="match status" value="1"/>
</dbReference>
<dbReference type="PANTHER" id="PTHR46889:SF4">
    <property type="entry name" value="TRANSPOSASE INSO FOR INSERTION SEQUENCE ELEMENT IS911B-RELATED"/>
    <property type="match status" value="1"/>
</dbReference>
<gene>
    <name evidence="2" type="ORF">NSMM_170002</name>
</gene>
<dbReference type="Proteomes" id="UP000198729">
    <property type="component" value="Unassembled WGS sequence"/>
</dbReference>
<evidence type="ECO:0000313" key="3">
    <source>
        <dbReference type="Proteomes" id="UP000198729"/>
    </source>
</evidence>
<accession>A0A1G5SD44</accession>
<evidence type="ECO:0000313" key="2">
    <source>
        <dbReference type="EMBL" id="SCZ84451.1"/>
    </source>
</evidence>
<proteinExistence type="predicted"/>
<dbReference type="InterPro" id="IPR025948">
    <property type="entry name" value="HTH-like_dom"/>
</dbReference>
<dbReference type="AlphaFoldDB" id="A0A1G5SD44"/>
<feature type="domain" description="HTH-like" evidence="1">
    <location>
        <begin position="47"/>
        <end position="101"/>
    </location>
</feature>
<reference evidence="2 3" key="1">
    <citation type="submission" date="2016-10" db="EMBL/GenBank/DDBJ databases">
        <authorList>
            <person name="de Groot N.N."/>
        </authorList>
    </citation>
    <scope>NUCLEOTIDE SEQUENCE [LARGE SCALE GENOMIC DNA]</scope>
    <source>
        <strain evidence="2">1</strain>
    </source>
</reference>